<dbReference type="AlphaFoldDB" id="A0A1M6B948"/>
<dbReference type="EMBL" id="FQZS01000003">
    <property type="protein sequence ID" value="SHI45242.1"/>
    <property type="molecule type" value="Genomic_DNA"/>
</dbReference>
<protein>
    <submittedName>
        <fullName evidence="1">Uncharacterized protein</fullName>
    </submittedName>
</protein>
<proteinExistence type="predicted"/>
<gene>
    <name evidence="1" type="ORF">SAMN02745176_00338</name>
</gene>
<name>A0A1M6B948_9FIRM</name>
<accession>A0A1M6B948</accession>
<dbReference type="Proteomes" id="UP000184442">
    <property type="component" value="Unassembled WGS sequence"/>
</dbReference>
<keyword evidence="2" id="KW-1185">Reference proteome</keyword>
<sequence length="45" mass="4681">MKDISLLLLALVILIASGAKNSDLLFIIVLAILGLGAGDKLSFLL</sequence>
<reference evidence="1 2" key="1">
    <citation type="submission" date="2016-11" db="EMBL/GenBank/DDBJ databases">
        <authorList>
            <person name="Jaros S."/>
            <person name="Januszkiewicz K."/>
            <person name="Wedrychowicz H."/>
        </authorList>
    </citation>
    <scope>NUCLEOTIDE SEQUENCE [LARGE SCALE GENOMIC DNA]</scope>
    <source>
        <strain evidence="1 2">DSM 19022</strain>
    </source>
</reference>
<organism evidence="1 2">
    <name type="scientific">Lutispora thermophila DSM 19022</name>
    <dbReference type="NCBI Taxonomy" id="1122184"/>
    <lineage>
        <taxon>Bacteria</taxon>
        <taxon>Bacillati</taxon>
        <taxon>Bacillota</taxon>
        <taxon>Clostridia</taxon>
        <taxon>Lutisporales</taxon>
        <taxon>Lutisporaceae</taxon>
        <taxon>Lutispora</taxon>
    </lineage>
</organism>
<dbReference type="STRING" id="1122184.SAMN02745176_00338"/>
<evidence type="ECO:0000313" key="1">
    <source>
        <dbReference type="EMBL" id="SHI45242.1"/>
    </source>
</evidence>
<evidence type="ECO:0000313" key="2">
    <source>
        <dbReference type="Proteomes" id="UP000184442"/>
    </source>
</evidence>